<sequence length="83" mass="8192">MAAQRIRAATANGLPRCKSEGTLIDLTEGFSETSFSEVKGELGQSAADGPGRGRTPPGAGPCAGPAGGTCERELARAGVAGSC</sequence>
<name>A0A8J6AE65_GALPY</name>
<reference evidence="2" key="1">
    <citation type="journal article" date="2021" name="Evol. Appl.">
        <title>The genome of the Pyrenean desman and the effects of bottlenecks and inbreeding on the genomic landscape of an endangered species.</title>
        <authorList>
            <person name="Escoda L."/>
            <person name="Castresana J."/>
        </authorList>
    </citation>
    <scope>NUCLEOTIDE SEQUENCE</scope>
    <source>
        <strain evidence="2">IBE-C5619</strain>
    </source>
</reference>
<organism evidence="2 3">
    <name type="scientific">Galemys pyrenaicus</name>
    <name type="common">Iberian desman</name>
    <name type="synonym">Pyrenean desman</name>
    <dbReference type="NCBI Taxonomy" id="202257"/>
    <lineage>
        <taxon>Eukaryota</taxon>
        <taxon>Metazoa</taxon>
        <taxon>Chordata</taxon>
        <taxon>Craniata</taxon>
        <taxon>Vertebrata</taxon>
        <taxon>Euteleostomi</taxon>
        <taxon>Mammalia</taxon>
        <taxon>Eutheria</taxon>
        <taxon>Laurasiatheria</taxon>
        <taxon>Eulipotyphla</taxon>
        <taxon>Talpidae</taxon>
        <taxon>Galemys</taxon>
    </lineage>
</organism>
<protein>
    <submittedName>
        <fullName evidence="2">SH3 domain-binding protein 4</fullName>
    </submittedName>
</protein>
<dbReference type="Proteomes" id="UP000700334">
    <property type="component" value="Unassembled WGS sequence"/>
</dbReference>
<comment type="caution">
    <text evidence="2">The sequence shown here is derived from an EMBL/GenBank/DDBJ whole genome shotgun (WGS) entry which is preliminary data.</text>
</comment>
<evidence type="ECO:0000313" key="2">
    <source>
        <dbReference type="EMBL" id="KAG8515560.1"/>
    </source>
</evidence>
<gene>
    <name evidence="2" type="ORF">J0S82_013535</name>
</gene>
<keyword evidence="3" id="KW-1185">Reference proteome</keyword>
<evidence type="ECO:0000313" key="3">
    <source>
        <dbReference type="Proteomes" id="UP000700334"/>
    </source>
</evidence>
<feature type="compositionally biased region" description="Low complexity" evidence="1">
    <location>
        <begin position="46"/>
        <end position="64"/>
    </location>
</feature>
<dbReference type="AlphaFoldDB" id="A0A8J6AE65"/>
<dbReference type="EMBL" id="JAGFMF010011706">
    <property type="protein sequence ID" value="KAG8515560.1"/>
    <property type="molecule type" value="Genomic_DNA"/>
</dbReference>
<feature type="region of interest" description="Disordered" evidence="1">
    <location>
        <begin position="38"/>
        <end position="65"/>
    </location>
</feature>
<proteinExistence type="predicted"/>
<accession>A0A8J6AE65</accession>
<dbReference type="OrthoDB" id="9950144at2759"/>
<evidence type="ECO:0000256" key="1">
    <source>
        <dbReference type="SAM" id="MobiDB-lite"/>
    </source>
</evidence>